<dbReference type="Proteomes" id="UP000478052">
    <property type="component" value="Unassembled WGS sequence"/>
</dbReference>
<dbReference type="EMBL" id="VUJU01001192">
    <property type="protein sequence ID" value="KAF0766433.1"/>
    <property type="molecule type" value="Genomic_DNA"/>
</dbReference>
<dbReference type="Pfam" id="PF21788">
    <property type="entry name" value="TNP-like_GBD"/>
    <property type="match status" value="1"/>
</dbReference>
<evidence type="ECO:0000313" key="3">
    <source>
        <dbReference type="Proteomes" id="UP000478052"/>
    </source>
</evidence>
<comment type="caution">
    <text evidence="2">The sequence shown here is derived from an EMBL/GenBank/DDBJ whole genome shotgun (WGS) entry which is preliminary data.</text>
</comment>
<dbReference type="InterPro" id="IPR048366">
    <property type="entry name" value="TNP-like_GBD"/>
</dbReference>
<dbReference type="AlphaFoldDB" id="A0A6G0Z6Q9"/>
<accession>A0A6G0Z6Q9</accession>
<name>A0A6G0Z6Q9_APHCR</name>
<evidence type="ECO:0000313" key="2">
    <source>
        <dbReference type="EMBL" id="KAF0766433.1"/>
    </source>
</evidence>
<feature type="domain" description="Transposable element P transposase-like GTP-binding insertion" evidence="1">
    <location>
        <begin position="60"/>
        <end position="98"/>
    </location>
</feature>
<proteinExistence type="predicted"/>
<reference evidence="2 3" key="1">
    <citation type="submission" date="2019-08" db="EMBL/GenBank/DDBJ databases">
        <title>Whole genome of Aphis craccivora.</title>
        <authorList>
            <person name="Voronova N.V."/>
            <person name="Shulinski R.S."/>
            <person name="Bandarenka Y.V."/>
            <person name="Zhorov D.G."/>
            <person name="Warner D."/>
        </authorList>
    </citation>
    <scope>NUCLEOTIDE SEQUENCE [LARGE SCALE GENOMIC DNA]</scope>
    <source>
        <strain evidence="2">180601</strain>
        <tissue evidence="2">Whole Body</tissue>
    </source>
</reference>
<dbReference type="OrthoDB" id="7674492at2759"/>
<evidence type="ECO:0000259" key="1">
    <source>
        <dbReference type="Pfam" id="PF21788"/>
    </source>
</evidence>
<keyword evidence="3" id="KW-1185">Reference proteome</keyword>
<gene>
    <name evidence="2" type="ORF">FWK35_00003713</name>
</gene>
<sequence length="107" mass="12421">MPIGYFQVAGLNESERSNLLEQCLNLISETDSKLLYKNKKTPVTMSQYLYFMMHEKVGVTLHLKQKEGLRAATKLTNKHIYFHNEKMNVKLAAQVLSKKRLYNFAIP</sequence>
<organism evidence="2 3">
    <name type="scientific">Aphis craccivora</name>
    <name type="common">Cowpea aphid</name>
    <dbReference type="NCBI Taxonomy" id="307492"/>
    <lineage>
        <taxon>Eukaryota</taxon>
        <taxon>Metazoa</taxon>
        <taxon>Ecdysozoa</taxon>
        <taxon>Arthropoda</taxon>
        <taxon>Hexapoda</taxon>
        <taxon>Insecta</taxon>
        <taxon>Pterygota</taxon>
        <taxon>Neoptera</taxon>
        <taxon>Paraneoptera</taxon>
        <taxon>Hemiptera</taxon>
        <taxon>Sternorrhyncha</taxon>
        <taxon>Aphidomorpha</taxon>
        <taxon>Aphidoidea</taxon>
        <taxon>Aphididae</taxon>
        <taxon>Aphidini</taxon>
        <taxon>Aphis</taxon>
        <taxon>Aphis</taxon>
    </lineage>
</organism>
<protein>
    <submittedName>
        <fullName evidence="2">THAP-type domain-containing protein</fullName>
    </submittedName>
</protein>